<evidence type="ECO:0000313" key="3">
    <source>
        <dbReference type="Proteomes" id="UP000789570"/>
    </source>
</evidence>
<accession>A0A9N9HZZ4</accession>
<dbReference type="EMBL" id="CAJVPQ010009332">
    <property type="protein sequence ID" value="CAG8714403.1"/>
    <property type="molecule type" value="Genomic_DNA"/>
</dbReference>
<dbReference type="AlphaFoldDB" id="A0A9N9HZZ4"/>
<organism evidence="2 3">
    <name type="scientific">Funneliformis caledonium</name>
    <dbReference type="NCBI Taxonomy" id="1117310"/>
    <lineage>
        <taxon>Eukaryota</taxon>
        <taxon>Fungi</taxon>
        <taxon>Fungi incertae sedis</taxon>
        <taxon>Mucoromycota</taxon>
        <taxon>Glomeromycotina</taxon>
        <taxon>Glomeromycetes</taxon>
        <taxon>Glomerales</taxon>
        <taxon>Glomeraceae</taxon>
        <taxon>Funneliformis</taxon>
    </lineage>
</organism>
<proteinExistence type="predicted"/>
<reference evidence="2" key="1">
    <citation type="submission" date="2021-06" db="EMBL/GenBank/DDBJ databases">
        <authorList>
            <person name="Kallberg Y."/>
            <person name="Tangrot J."/>
            <person name="Rosling A."/>
        </authorList>
    </citation>
    <scope>NUCLEOTIDE SEQUENCE</scope>
    <source>
        <strain evidence="2">UK204</strain>
    </source>
</reference>
<protein>
    <submittedName>
        <fullName evidence="2">360_t:CDS:1</fullName>
    </submittedName>
</protein>
<feature type="transmembrane region" description="Helical" evidence="1">
    <location>
        <begin position="68"/>
        <end position="89"/>
    </location>
</feature>
<keyword evidence="3" id="KW-1185">Reference proteome</keyword>
<dbReference type="OrthoDB" id="2443600at2759"/>
<sequence>MPTSWSAYFDETDLEDYHFLDFYEYRSKQADFTFSFMKEAYKLQMDLDLIAKDGSKEMKENVVNLMDGMSIVLSILILCGLVEGTSLLISTSVEALKTAIGNINYTTGNINNMLKLPGNQIDNSTPGSIIGRKRACENEELP</sequence>
<evidence type="ECO:0000313" key="2">
    <source>
        <dbReference type="EMBL" id="CAG8714403.1"/>
    </source>
</evidence>
<keyword evidence="1" id="KW-0472">Membrane</keyword>
<gene>
    <name evidence="2" type="ORF">FCALED_LOCUS14084</name>
</gene>
<keyword evidence="1" id="KW-1133">Transmembrane helix</keyword>
<dbReference type="Proteomes" id="UP000789570">
    <property type="component" value="Unassembled WGS sequence"/>
</dbReference>
<comment type="caution">
    <text evidence="2">The sequence shown here is derived from an EMBL/GenBank/DDBJ whole genome shotgun (WGS) entry which is preliminary data.</text>
</comment>
<evidence type="ECO:0000256" key="1">
    <source>
        <dbReference type="SAM" id="Phobius"/>
    </source>
</evidence>
<name>A0A9N9HZZ4_9GLOM</name>
<keyword evidence="1" id="KW-0812">Transmembrane</keyword>